<protein>
    <submittedName>
        <fullName evidence="2">Uncharacterized protein</fullName>
    </submittedName>
</protein>
<dbReference type="Proteomes" id="UP000077755">
    <property type="component" value="Chromosome 6"/>
</dbReference>
<dbReference type="PANTHER" id="PTHR33133">
    <property type="entry name" value="OS08G0107100 PROTEIN-RELATED"/>
    <property type="match status" value="1"/>
</dbReference>
<feature type="transmembrane region" description="Helical" evidence="1">
    <location>
        <begin position="30"/>
        <end position="48"/>
    </location>
</feature>
<accession>A0AAF0XE16</accession>
<name>A0AAF0XE16_DAUCS</name>
<proteinExistence type="predicted"/>
<feature type="transmembrane region" description="Helical" evidence="1">
    <location>
        <begin position="85"/>
        <end position="111"/>
    </location>
</feature>
<sequence length="315" mass="36071">MDRTQEEMKALGVFGIYREGHKVMAPYRKIFNQITLAFVLPLTVIYLAEMEISDLLFPRQRYNYIYGGRDTTSLKDWTLYILFELGYYTSFLIFSLLSTSAVVYSIACIYANRSLSSFGKVISIVPKVWKRLMITFIVTYAFTFVYLVVVIVTLYLCLANSGTVPALLSLILLLVYAIGIVYLTIVWQLASIVTVLEDSSGVKAMKKSRKLIRGKFWVALAVFVGLDIPVAVIQFVFYTFVVYGDFWEMWKRVLVGMACLVLLVPIFLYQLVVQTIIYFVCKSYHNESIDKPAMSNHLGGYERLYGPNEVQMEQV</sequence>
<keyword evidence="1" id="KW-1133">Transmembrane helix</keyword>
<dbReference type="KEGG" id="dcr:108226143"/>
<feature type="transmembrane region" description="Helical" evidence="1">
    <location>
        <begin position="253"/>
        <end position="281"/>
    </location>
</feature>
<dbReference type="AlphaFoldDB" id="A0AAF0XE16"/>
<keyword evidence="3" id="KW-1185">Reference proteome</keyword>
<feature type="transmembrane region" description="Helical" evidence="1">
    <location>
        <begin position="216"/>
        <end position="241"/>
    </location>
</feature>
<evidence type="ECO:0000313" key="2">
    <source>
        <dbReference type="EMBL" id="WOH05264.1"/>
    </source>
</evidence>
<reference evidence="2" key="1">
    <citation type="journal article" date="2016" name="Nat. Genet.">
        <title>A high-quality carrot genome assembly provides new insights into carotenoid accumulation and asterid genome evolution.</title>
        <authorList>
            <person name="Iorizzo M."/>
            <person name="Ellison S."/>
            <person name="Senalik D."/>
            <person name="Zeng P."/>
            <person name="Satapoomin P."/>
            <person name="Huang J."/>
            <person name="Bowman M."/>
            <person name="Iovene M."/>
            <person name="Sanseverino W."/>
            <person name="Cavagnaro P."/>
            <person name="Yildiz M."/>
            <person name="Macko-Podgorni A."/>
            <person name="Moranska E."/>
            <person name="Grzebelus E."/>
            <person name="Grzebelus D."/>
            <person name="Ashrafi H."/>
            <person name="Zheng Z."/>
            <person name="Cheng S."/>
            <person name="Spooner D."/>
            <person name="Van Deynze A."/>
            <person name="Simon P."/>
        </authorList>
    </citation>
    <scope>NUCLEOTIDE SEQUENCE</scope>
    <source>
        <tissue evidence="2">Leaf</tissue>
    </source>
</reference>
<keyword evidence="1" id="KW-0472">Membrane</keyword>
<feature type="transmembrane region" description="Helical" evidence="1">
    <location>
        <begin position="168"/>
        <end position="196"/>
    </location>
</feature>
<gene>
    <name evidence="2" type="ORF">DCAR_0624678</name>
</gene>
<feature type="transmembrane region" description="Helical" evidence="1">
    <location>
        <begin position="132"/>
        <end position="156"/>
    </location>
</feature>
<dbReference type="PANTHER" id="PTHR33133:SF51">
    <property type="entry name" value="THH1_TOM1_TOM3 DOMAIN-CONTAINING PROTEIN"/>
    <property type="match status" value="1"/>
</dbReference>
<evidence type="ECO:0000313" key="3">
    <source>
        <dbReference type="Proteomes" id="UP000077755"/>
    </source>
</evidence>
<reference evidence="2" key="2">
    <citation type="submission" date="2022-03" db="EMBL/GenBank/DDBJ databases">
        <title>Draft title - Genomic analysis of global carrot germplasm unveils the trajectory of domestication and the origin of high carotenoid orange carrot.</title>
        <authorList>
            <person name="Iorizzo M."/>
            <person name="Ellison S."/>
            <person name="Senalik D."/>
            <person name="Macko-Podgorni A."/>
            <person name="Grzebelus D."/>
            <person name="Bostan H."/>
            <person name="Rolling W."/>
            <person name="Curaba J."/>
            <person name="Simon P."/>
        </authorList>
    </citation>
    <scope>NUCLEOTIDE SEQUENCE</scope>
    <source>
        <tissue evidence="2">Leaf</tissue>
    </source>
</reference>
<evidence type="ECO:0000256" key="1">
    <source>
        <dbReference type="SAM" id="Phobius"/>
    </source>
</evidence>
<keyword evidence="1" id="KW-0812">Transmembrane</keyword>
<dbReference type="EMBL" id="CP093348">
    <property type="protein sequence ID" value="WOH05264.1"/>
    <property type="molecule type" value="Genomic_DNA"/>
</dbReference>
<organism evidence="2 3">
    <name type="scientific">Daucus carota subsp. sativus</name>
    <name type="common">Carrot</name>
    <dbReference type="NCBI Taxonomy" id="79200"/>
    <lineage>
        <taxon>Eukaryota</taxon>
        <taxon>Viridiplantae</taxon>
        <taxon>Streptophyta</taxon>
        <taxon>Embryophyta</taxon>
        <taxon>Tracheophyta</taxon>
        <taxon>Spermatophyta</taxon>
        <taxon>Magnoliopsida</taxon>
        <taxon>eudicotyledons</taxon>
        <taxon>Gunneridae</taxon>
        <taxon>Pentapetalae</taxon>
        <taxon>asterids</taxon>
        <taxon>campanulids</taxon>
        <taxon>Apiales</taxon>
        <taxon>Apiaceae</taxon>
        <taxon>Apioideae</taxon>
        <taxon>Scandiceae</taxon>
        <taxon>Daucinae</taxon>
        <taxon>Daucus</taxon>
        <taxon>Daucus sect. Daucus</taxon>
    </lineage>
</organism>